<dbReference type="Gene3D" id="1.10.630.10">
    <property type="entry name" value="Cytochrome P450"/>
    <property type="match status" value="1"/>
</dbReference>
<dbReference type="GO" id="GO:0005506">
    <property type="term" value="F:iron ion binding"/>
    <property type="evidence" value="ECO:0007669"/>
    <property type="project" value="InterPro"/>
</dbReference>
<dbReference type="InterPro" id="IPR036396">
    <property type="entry name" value="Cyt_P450_sf"/>
</dbReference>
<feature type="transmembrane region" description="Helical" evidence="11">
    <location>
        <begin position="12"/>
        <end position="34"/>
    </location>
</feature>
<dbReference type="InterPro" id="IPR002401">
    <property type="entry name" value="Cyt_P450_E_grp-I"/>
</dbReference>
<name>A0A8T0GWE1_CERPU</name>
<dbReference type="PRINTS" id="PR00385">
    <property type="entry name" value="P450"/>
</dbReference>
<evidence type="ECO:0000256" key="3">
    <source>
        <dbReference type="ARBA" id="ARBA00022692"/>
    </source>
</evidence>
<dbReference type="Proteomes" id="UP000822688">
    <property type="component" value="Chromosome 8"/>
</dbReference>
<proteinExistence type="inferred from homology"/>
<evidence type="ECO:0000256" key="2">
    <source>
        <dbReference type="ARBA" id="ARBA00022617"/>
    </source>
</evidence>
<dbReference type="SUPFAM" id="SSF48264">
    <property type="entry name" value="Cytochrome P450"/>
    <property type="match status" value="1"/>
</dbReference>
<dbReference type="Pfam" id="PF00067">
    <property type="entry name" value="p450"/>
    <property type="match status" value="1"/>
</dbReference>
<evidence type="ECO:0000256" key="10">
    <source>
        <dbReference type="RuleBase" id="RU000461"/>
    </source>
</evidence>
<evidence type="ECO:0000313" key="13">
    <source>
        <dbReference type="Proteomes" id="UP000822688"/>
    </source>
</evidence>
<comment type="subcellular location">
    <subcellularLocation>
        <location evidence="1">Membrane</location>
    </subcellularLocation>
</comment>
<keyword evidence="4 9" id="KW-0479">Metal-binding</keyword>
<comment type="similarity">
    <text evidence="10">Belongs to the cytochrome P450 family.</text>
</comment>
<dbReference type="PROSITE" id="PS00086">
    <property type="entry name" value="CYTOCHROME_P450"/>
    <property type="match status" value="1"/>
</dbReference>
<keyword evidence="2 9" id="KW-0349">Heme</keyword>
<keyword evidence="10" id="KW-0503">Monooxygenase</keyword>
<protein>
    <recommendedName>
        <fullName evidence="14">Cytochrome P450</fullName>
    </recommendedName>
</protein>
<comment type="cofactor">
    <cofactor evidence="9">
        <name>heme</name>
        <dbReference type="ChEBI" id="CHEBI:30413"/>
    </cofactor>
</comment>
<evidence type="ECO:0000256" key="5">
    <source>
        <dbReference type="ARBA" id="ARBA00022989"/>
    </source>
</evidence>
<evidence type="ECO:0000256" key="6">
    <source>
        <dbReference type="ARBA" id="ARBA00023002"/>
    </source>
</evidence>
<reference evidence="12" key="1">
    <citation type="submission" date="2020-06" db="EMBL/GenBank/DDBJ databases">
        <title>WGS assembly of Ceratodon purpureus strain R40.</title>
        <authorList>
            <person name="Carey S.B."/>
            <person name="Jenkins J."/>
            <person name="Shu S."/>
            <person name="Lovell J.T."/>
            <person name="Sreedasyam A."/>
            <person name="Maumus F."/>
            <person name="Tiley G.P."/>
            <person name="Fernandez-Pozo N."/>
            <person name="Barry K."/>
            <person name="Chen C."/>
            <person name="Wang M."/>
            <person name="Lipzen A."/>
            <person name="Daum C."/>
            <person name="Saski C.A."/>
            <person name="Payton A.C."/>
            <person name="Mcbreen J.C."/>
            <person name="Conrad R.E."/>
            <person name="Kollar L.M."/>
            <person name="Olsson S."/>
            <person name="Huttunen S."/>
            <person name="Landis J.B."/>
            <person name="Wickett N.J."/>
            <person name="Johnson M.G."/>
            <person name="Rensing S.A."/>
            <person name="Grimwood J."/>
            <person name="Schmutz J."/>
            <person name="Mcdaniel S.F."/>
        </authorList>
    </citation>
    <scope>NUCLEOTIDE SEQUENCE</scope>
    <source>
        <strain evidence="12">R40</strain>
    </source>
</reference>
<evidence type="ECO:0000256" key="7">
    <source>
        <dbReference type="ARBA" id="ARBA00023004"/>
    </source>
</evidence>
<dbReference type="GO" id="GO:0016705">
    <property type="term" value="F:oxidoreductase activity, acting on paired donors, with incorporation or reduction of molecular oxygen"/>
    <property type="evidence" value="ECO:0007669"/>
    <property type="project" value="InterPro"/>
</dbReference>
<dbReference type="GO" id="GO:0020037">
    <property type="term" value="F:heme binding"/>
    <property type="evidence" value="ECO:0007669"/>
    <property type="project" value="InterPro"/>
</dbReference>
<evidence type="ECO:0000256" key="8">
    <source>
        <dbReference type="ARBA" id="ARBA00023136"/>
    </source>
</evidence>
<dbReference type="PANTHER" id="PTHR24282:SF211">
    <property type="entry name" value="CYTOCHROME P450-RELATED"/>
    <property type="match status" value="1"/>
</dbReference>
<dbReference type="InterPro" id="IPR017972">
    <property type="entry name" value="Cyt_P450_CS"/>
</dbReference>
<evidence type="ECO:0000256" key="4">
    <source>
        <dbReference type="ARBA" id="ARBA00022723"/>
    </source>
</evidence>
<dbReference type="GO" id="GO:0004497">
    <property type="term" value="F:monooxygenase activity"/>
    <property type="evidence" value="ECO:0007669"/>
    <property type="project" value="UniProtKB-KW"/>
</dbReference>
<dbReference type="PANTHER" id="PTHR24282">
    <property type="entry name" value="CYTOCHROME P450 FAMILY MEMBER"/>
    <property type="match status" value="1"/>
</dbReference>
<evidence type="ECO:0008006" key="14">
    <source>
        <dbReference type="Google" id="ProtNLM"/>
    </source>
</evidence>
<sequence>MAGTVSREVRNALAAVAISVVAYKLVKFLWTVFWEPLRLLRIMTKQGVKGPPFRPLIGHIFEPVAFAESFPEVLPLGNYDNLSPTITPQYALYCPKYGKSFVYFWATNARYVMRDAETAKEVFVTNHGSLKRIDIEETITSLVVGRGLFTLMGDKWAMERKILTPFFHQDALKGMVEAMVEATAIGIKKWEQTVALAGGSAEIDVQPDIHKISGRILSCTAFGGDFEKGELIYELQSEVSRQLFINFRNPLSWIIPNYRKIPTPGNRYIDTRNATIDALLRETIVGRRDVVRSGKTSSYGDDLLGRMLAAASEGWDGNTSEFNLASVLNNCKLFYFAGQDTVANTVVFAMLMLAQHPEWQERARREVLEVLGSEENFNASALSRLKVVGMILNETLRIFPPAPTNTRQATKDLQLKKVFIPKGMILELPITALHQDRDYWGDDVAEFNPGRFENGVSGACTHPQAFVPFGLGPKFCVGSNFALMEAKIAISMAIRRFQILPSPNYKHHPIFSIVARPKYGMPIILKALSTTL</sequence>
<accession>A0A8T0GWE1</accession>
<keyword evidence="6 10" id="KW-0560">Oxidoreductase</keyword>
<dbReference type="PRINTS" id="PR00463">
    <property type="entry name" value="EP450I"/>
</dbReference>
<keyword evidence="8 11" id="KW-0472">Membrane</keyword>
<evidence type="ECO:0000256" key="9">
    <source>
        <dbReference type="PIRSR" id="PIRSR602401-1"/>
    </source>
</evidence>
<comment type="caution">
    <text evidence="12">The sequence shown here is derived from an EMBL/GenBank/DDBJ whole genome shotgun (WGS) entry which is preliminary data.</text>
</comment>
<feature type="binding site" description="axial binding residue" evidence="9">
    <location>
        <position position="476"/>
    </location>
    <ligand>
        <name>heme</name>
        <dbReference type="ChEBI" id="CHEBI:30413"/>
    </ligand>
    <ligandPart>
        <name>Fe</name>
        <dbReference type="ChEBI" id="CHEBI:18248"/>
    </ligandPart>
</feature>
<dbReference type="InterPro" id="IPR001128">
    <property type="entry name" value="Cyt_P450"/>
</dbReference>
<keyword evidence="3 11" id="KW-0812">Transmembrane</keyword>
<dbReference type="EMBL" id="CM026429">
    <property type="protein sequence ID" value="KAG0563350.1"/>
    <property type="molecule type" value="Genomic_DNA"/>
</dbReference>
<evidence type="ECO:0000256" key="11">
    <source>
        <dbReference type="SAM" id="Phobius"/>
    </source>
</evidence>
<evidence type="ECO:0000313" key="12">
    <source>
        <dbReference type="EMBL" id="KAG0563350.1"/>
    </source>
</evidence>
<dbReference type="GO" id="GO:0016020">
    <property type="term" value="C:membrane"/>
    <property type="evidence" value="ECO:0007669"/>
    <property type="project" value="UniProtKB-SubCell"/>
</dbReference>
<gene>
    <name evidence="12" type="ORF">KC19_8G023700</name>
</gene>
<keyword evidence="7 9" id="KW-0408">Iron</keyword>
<evidence type="ECO:0000256" key="1">
    <source>
        <dbReference type="ARBA" id="ARBA00004370"/>
    </source>
</evidence>
<organism evidence="12 13">
    <name type="scientific">Ceratodon purpureus</name>
    <name type="common">Fire moss</name>
    <name type="synonym">Dicranum purpureum</name>
    <dbReference type="NCBI Taxonomy" id="3225"/>
    <lineage>
        <taxon>Eukaryota</taxon>
        <taxon>Viridiplantae</taxon>
        <taxon>Streptophyta</taxon>
        <taxon>Embryophyta</taxon>
        <taxon>Bryophyta</taxon>
        <taxon>Bryophytina</taxon>
        <taxon>Bryopsida</taxon>
        <taxon>Dicranidae</taxon>
        <taxon>Pseudoditrichales</taxon>
        <taxon>Ditrichaceae</taxon>
        <taxon>Ceratodon</taxon>
    </lineage>
</organism>
<keyword evidence="13" id="KW-1185">Reference proteome</keyword>
<dbReference type="AlphaFoldDB" id="A0A8T0GWE1"/>
<keyword evidence="5 11" id="KW-1133">Transmembrane helix</keyword>
<dbReference type="InterPro" id="IPR050665">
    <property type="entry name" value="Cytochrome_P450_Monooxygen"/>
</dbReference>